<sequence length="107" mass="11780">MARRRGPGRPRRFCRQGCRQQAHMARKLAASHGLGDDDVVVGREALEELQGALYCLQAALEDVDRDLAEADDPGEVRRALDWLVDNARPVAALWVEPRTTSTGDVAS</sequence>
<keyword evidence="2" id="KW-1185">Reference proteome</keyword>
<reference evidence="1" key="1">
    <citation type="submission" date="2023-01" db="EMBL/GenBank/DDBJ databases">
        <title>The diversity of Class Acidimicrobiia in South China Sea sediment environments and the proposal of Iamia marina sp. nov., a novel species of the genus Iamia.</title>
        <authorList>
            <person name="He Y."/>
            <person name="Tian X."/>
        </authorList>
    </citation>
    <scope>NUCLEOTIDE SEQUENCE</scope>
    <source>
        <strain evidence="1">DSM 19957</strain>
    </source>
</reference>
<organism evidence="1 2">
    <name type="scientific">Iamia majanohamensis</name>
    <dbReference type="NCBI Taxonomy" id="467976"/>
    <lineage>
        <taxon>Bacteria</taxon>
        <taxon>Bacillati</taxon>
        <taxon>Actinomycetota</taxon>
        <taxon>Acidimicrobiia</taxon>
        <taxon>Acidimicrobiales</taxon>
        <taxon>Iamiaceae</taxon>
        <taxon>Iamia</taxon>
    </lineage>
</organism>
<dbReference type="RefSeq" id="WP_272734551.1">
    <property type="nucleotide sequence ID" value="NZ_CP116942.1"/>
</dbReference>
<dbReference type="KEGG" id="ima:PO878_11000"/>
<proteinExistence type="predicted"/>
<evidence type="ECO:0000313" key="2">
    <source>
        <dbReference type="Proteomes" id="UP001216390"/>
    </source>
</evidence>
<protein>
    <submittedName>
        <fullName evidence="1">Uncharacterized protein</fullName>
    </submittedName>
</protein>
<accession>A0AAE9Y4M3</accession>
<dbReference type="AlphaFoldDB" id="A0AAE9Y4M3"/>
<dbReference type="EMBL" id="CP116942">
    <property type="protein sequence ID" value="WCO65026.1"/>
    <property type="molecule type" value="Genomic_DNA"/>
</dbReference>
<name>A0AAE9Y4M3_9ACTN</name>
<gene>
    <name evidence="1" type="ORF">PO878_11000</name>
</gene>
<evidence type="ECO:0000313" key="1">
    <source>
        <dbReference type="EMBL" id="WCO65026.1"/>
    </source>
</evidence>
<dbReference type="Proteomes" id="UP001216390">
    <property type="component" value="Chromosome"/>
</dbReference>